<evidence type="ECO:0000313" key="4">
    <source>
        <dbReference type="Proteomes" id="UP000315471"/>
    </source>
</evidence>
<feature type="transmembrane region" description="Helical" evidence="2">
    <location>
        <begin position="30"/>
        <end position="51"/>
    </location>
</feature>
<comment type="caution">
    <text evidence="3">The sequence shown here is derived from an EMBL/GenBank/DDBJ whole genome shotgun (WGS) entry which is preliminary data.</text>
</comment>
<feature type="transmembrane region" description="Helical" evidence="2">
    <location>
        <begin position="216"/>
        <end position="241"/>
    </location>
</feature>
<gene>
    <name evidence="3" type="ORF">Q31b_44070</name>
</gene>
<evidence type="ECO:0008006" key="5">
    <source>
        <dbReference type="Google" id="ProtNLM"/>
    </source>
</evidence>
<feature type="transmembrane region" description="Helical" evidence="2">
    <location>
        <begin position="186"/>
        <end position="209"/>
    </location>
</feature>
<evidence type="ECO:0000256" key="2">
    <source>
        <dbReference type="SAM" id="Phobius"/>
    </source>
</evidence>
<dbReference type="PANTHER" id="PTHR37947:SF1">
    <property type="entry name" value="BLL2462 PROTEIN"/>
    <property type="match status" value="1"/>
</dbReference>
<keyword evidence="2" id="KW-0812">Transmembrane</keyword>
<dbReference type="Proteomes" id="UP000315471">
    <property type="component" value="Unassembled WGS sequence"/>
</dbReference>
<reference evidence="3 4" key="1">
    <citation type="submission" date="2019-02" db="EMBL/GenBank/DDBJ databases">
        <title>Deep-cultivation of Planctomycetes and their phenomic and genomic characterization uncovers novel biology.</title>
        <authorList>
            <person name="Wiegand S."/>
            <person name="Jogler M."/>
            <person name="Boedeker C."/>
            <person name="Pinto D."/>
            <person name="Vollmers J."/>
            <person name="Rivas-Marin E."/>
            <person name="Kohn T."/>
            <person name="Peeters S.H."/>
            <person name="Heuer A."/>
            <person name="Rast P."/>
            <person name="Oberbeckmann S."/>
            <person name="Bunk B."/>
            <person name="Jeske O."/>
            <person name="Meyerdierks A."/>
            <person name="Storesund J.E."/>
            <person name="Kallscheuer N."/>
            <person name="Luecker S."/>
            <person name="Lage O.M."/>
            <person name="Pohl T."/>
            <person name="Merkel B.J."/>
            <person name="Hornburger P."/>
            <person name="Mueller R.-W."/>
            <person name="Bruemmer F."/>
            <person name="Labrenz M."/>
            <person name="Spormann A.M."/>
            <person name="Op Den Camp H."/>
            <person name="Overmann J."/>
            <person name="Amann R."/>
            <person name="Jetten M.S.M."/>
            <person name="Mascher T."/>
            <person name="Medema M.H."/>
            <person name="Devos D.P."/>
            <person name="Kaster A.-K."/>
            <person name="Ovreas L."/>
            <person name="Rohde M."/>
            <person name="Galperin M.Y."/>
            <person name="Jogler C."/>
        </authorList>
    </citation>
    <scope>NUCLEOTIDE SEQUENCE [LARGE SCALE GENOMIC DNA]</scope>
    <source>
        <strain evidence="3 4">Q31b</strain>
    </source>
</reference>
<dbReference type="InterPro" id="IPR036465">
    <property type="entry name" value="vWFA_dom_sf"/>
</dbReference>
<dbReference type="Gene3D" id="3.40.50.880">
    <property type="match status" value="1"/>
</dbReference>
<keyword evidence="2" id="KW-1133">Transmembrane helix</keyword>
<name>A0A5C6DS69_9BACT</name>
<feature type="region of interest" description="Disordered" evidence="1">
    <location>
        <begin position="250"/>
        <end position="291"/>
    </location>
</feature>
<proteinExistence type="predicted"/>
<dbReference type="InterPro" id="IPR029062">
    <property type="entry name" value="Class_I_gatase-like"/>
</dbReference>
<dbReference type="AlphaFoldDB" id="A0A5C6DS69"/>
<feature type="compositionally biased region" description="Low complexity" evidence="1">
    <location>
        <begin position="278"/>
        <end position="289"/>
    </location>
</feature>
<feature type="transmembrane region" description="Helical" evidence="2">
    <location>
        <begin position="63"/>
        <end position="82"/>
    </location>
</feature>
<keyword evidence="4" id="KW-1185">Reference proteome</keyword>
<dbReference type="EMBL" id="SJPY01000007">
    <property type="protein sequence ID" value="TWU37619.1"/>
    <property type="molecule type" value="Genomic_DNA"/>
</dbReference>
<accession>A0A5C6DS69</accession>
<keyword evidence="2" id="KW-0472">Membrane</keyword>
<evidence type="ECO:0000256" key="1">
    <source>
        <dbReference type="SAM" id="MobiDB-lite"/>
    </source>
</evidence>
<organism evidence="3 4">
    <name type="scientific">Novipirellula aureliae</name>
    <dbReference type="NCBI Taxonomy" id="2527966"/>
    <lineage>
        <taxon>Bacteria</taxon>
        <taxon>Pseudomonadati</taxon>
        <taxon>Planctomycetota</taxon>
        <taxon>Planctomycetia</taxon>
        <taxon>Pirellulales</taxon>
        <taxon>Pirellulaceae</taxon>
        <taxon>Novipirellula</taxon>
    </lineage>
</organism>
<sequence length="949" mass="104028">MMGSMNTESIGNSTQKIVYEFARAATLEGWWSWALLIGSLAVLLFLCVRLYRRDVAELSPVMRRTLILLRLATIAALVFFFFDLHRRSERMMTRSSEVVVLVDTSQSMSLSVGAMSATETRSDRAARLLGNSGLLDKLEKEHLVSVYSFAQNSEPKLLENRRADSESATVRELDAKASEDLAGASLAAQLGALLVGLGLLLCIVSLLVGAAGKSGLIPWAIASSALSLFLGIVLLGSIYAVNTNRSLAELLGTDSGSPTTEDTERSSDIDEPSPIEPSPIEQSPMEQSPIDGATEPIRVVDWAQAVAAAGTESRIGDAIRNVLTDHDPSTLSGIVVVSDGQNNGGAGTATAIAAARRSQVALYPLGLGSSDAPLNVRVVDLDAPRRVYPGDKFAITAMLQASGPNSVEVEVQLLDTLDDEPADVSSSDLNNAAENLGEVIDSQRVRINSDGTLAAIRFEIEPESVGRRRLAIRVIAPENDQNRRDDVRTARYEVVAKKLRVLAVAGGPTREYRFIRNLMFRDKSIEFDVWLQTGMPGMSQDADKVLTEFPSDPESLFEYDSIIMFDPDWTAISAESIDLVDRWISQQAGGLILIAGPVYHPQWTRMRTDPRINRISGFYPVNLTTRGALLGGGRQGGENPWPLEFTPEARRAEFLWIADDPAESFDIWEKFGGVFDFVGVKSPKPGAKVYAHFSDPTTEIGGSLPVYLASHFYGAGRVYFQGSGEMWRLRGESDAYFDSYYTKLVRWVSEGRLLRDSTRGVLLIDSSRAMIGETIAIRAILTDDQFEPLDVPEVAAKLLAPSGRIDDVKLLPLKGEPRPGTYGGQFIAREAGNYEIRVTLGDALDEQVLQQSVQVRLPTIELERPRRNDDELQQLADMTGGIYTAIDSETSDESVVSTLTSTLKPQPQTTVLPGTPDLDFNRRRNVVLMWLIATLLTMEWVTRRLHRLA</sequence>
<evidence type="ECO:0000313" key="3">
    <source>
        <dbReference type="EMBL" id="TWU37619.1"/>
    </source>
</evidence>
<dbReference type="SUPFAM" id="SSF52317">
    <property type="entry name" value="Class I glutamine amidotransferase-like"/>
    <property type="match status" value="1"/>
</dbReference>
<dbReference type="SUPFAM" id="SSF53300">
    <property type="entry name" value="vWA-like"/>
    <property type="match status" value="1"/>
</dbReference>
<protein>
    <recommendedName>
        <fullName evidence="5">von Willebrand factor type A domain protein</fullName>
    </recommendedName>
</protein>
<dbReference type="Gene3D" id="3.40.50.410">
    <property type="entry name" value="von Willebrand factor, type A domain"/>
    <property type="match status" value="1"/>
</dbReference>
<dbReference type="PANTHER" id="PTHR37947">
    <property type="entry name" value="BLL2462 PROTEIN"/>
    <property type="match status" value="1"/>
</dbReference>